<dbReference type="EC" id="1.1.1.100" evidence="3"/>
<evidence type="ECO:0000256" key="1">
    <source>
        <dbReference type="ARBA" id="ARBA00006484"/>
    </source>
</evidence>
<dbReference type="KEGG" id="apac:S7S_13095"/>
<dbReference type="PRINTS" id="PR00081">
    <property type="entry name" value="GDHRDH"/>
</dbReference>
<dbReference type="Proteomes" id="UP000006764">
    <property type="component" value="Chromosome"/>
</dbReference>
<dbReference type="PROSITE" id="PS00061">
    <property type="entry name" value="ADH_SHORT"/>
    <property type="match status" value="1"/>
</dbReference>
<dbReference type="Gene3D" id="3.40.50.720">
    <property type="entry name" value="NAD(P)-binding Rossmann-like Domain"/>
    <property type="match status" value="2"/>
</dbReference>
<dbReference type="SUPFAM" id="SSF51735">
    <property type="entry name" value="NAD(P)-binding Rossmann-fold domains"/>
    <property type="match status" value="1"/>
</dbReference>
<dbReference type="FunFam" id="3.40.50.720:FF:000338">
    <property type="entry name" value="3-oxoacyl-ACP reductase FabG"/>
    <property type="match status" value="1"/>
</dbReference>
<dbReference type="HOGENOM" id="CLU_047208_0_0_6"/>
<feature type="domain" description="Ketoreductase" evidence="2">
    <location>
        <begin position="234"/>
        <end position="414"/>
    </location>
</feature>
<accession>A0A0B4XPG3</accession>
<sequence length="472" mass="48879">MSDVYQAIANSAVGKKVFSAMNLPIPVMLERFEPGAVSFIKGGVVLGAAAGGSAAQSVLATLKSAPEAVVSTLAGAAAEADIRKAAEAAGEQVNAYSPSREDGQRFKALVFDATGIKNTGELRAIWDFFNPVVRKLEKCGRIVVIGRTPETCDIEQRIPQRGLEGLVKSLGKEIKSGATANLVYADAGAEPQLAGALHFFLSPKSAYVSGQVVRVGNAGFTGQGFDWQQPLAGKTALVTGAARGIGAAIAQVLARDGARVIVLDIPPMAEDLNEVASRINGIALEGDITAADAPQLISDKARELGGLDIIVHNAGVTRDKTMAGMPDKFWDMVIDINIASEERINARLLADGTLNEGGRIVCVSSISGIAGNMGQTNYATSKASVIGMVQGMAGELAGRDITINAVAPGFIETQMTAAIPFAIREAGRRMNSMNQGGQPVDVAETIAFFASPASQGVSGNVVRVCGQSLLGA</sequence>
<dbReference type="InterPro" id="IPR036291">
    <property type="entry name" value="NAD(P)-bd_dom_sf"/>
</dbReference>
<proteinExistence type="inferred from homology"/>
<dbReference type="AlphaFoldDB" id="A0A0B4XPG3"/>
<name>A0A0B4XPG3_9GAMM</name>
<organism evidence="3 4">
    <name type="scientific">Isoalcanivorax pacificus W11-5</name>
    <dbReference type="NCBI Taxonomy" id="391936"/>
    <lineage>
        <taxon>Bacteria</taxon>
        <taxon>Pseudomonadati</taxon>
        <taxon>Pseudomonadota</taxon>
        <taxon>Gammaproteobacteria</taxon>
        <taxon>Oceanospirillales</taxon>
        <taxon>Alcanivoracaceae</taxon>
        <taxon>Isoalcanivorax</taxon>
    </lineage>
</organism>
<dbReference type="InterPro" id="IPR020904">
    <property type="entry name" value="Sc_DH/Rdtase_CS"/>
</dbReference>
<keyword evidence="3" id="KW-0560">Oxidoreductase</keyword>
<dbReference type="Pfam" id="PF13561">
    <property type="entry name" value="adh_short_C2"/>
    <property type="match status" value="1"/>
</dbReference>
<dbReference type="EMBL" id="CP004387">
    <property type="protein sequence ID" value="AJD49031.1"/>
    <property type="molecule type" value="Genomic_DNA"/>
</dbReference>
<dbReference type="OrthoDB" id="9804774at2"/>
<dbReference type="InterPro" id="IPR050259">
    <property type="entry name" value="SDR"/>
</dbReference>
<keyword evidence="4" id="KW-1185">Reference proteome</keyword>
<dbReference type="InterPro" id="IPR002347">
    <property type="entry name" value="SDR_fam"/>
</dbReference>
<evidence type="ECO:0000313" key="4">
    <source>
        <dbReference type="Proteomes" id="UP000006764"/>
    </source>
</evidence>
<dbReference type="NCBIfam" id="NF006110">
    <property type="entry name" value="PRK08261.1"/>
    <property type="match status" value="1"/>
</dbReference>
<comment type="similarity">
    <text evidence="1">Belongs to the short-chain dehydrogenases/reductases (SDR) family.</text>
</comment>
<evidence type="ECO:0000259" key="2">
    <source>
        <dbReference type="SMART" id="SM00822"/>
    </source>
</evidence>
<dbReference type="PANTHER" id="PTHR42879">
    <property type="entry name" value="3-OXOACYL-(ACYL-CARRIER-PROTEIN) REDUCTASE"/>
    <property type="match status" value="1"/>
</dbReference>
<gene>
    <name evidence="3" type="primary">fabG</name>
    <name evidence="3" type="ORF">S7S_13095</name>
</gene>
<dbReference type="GO" id="GO:0032787">
    <property type="term" value="P:monocarboxylic acid metabolic process"/>
    <property type="evidence" value="ECO:0007669"/>
    <property type="project" value="UniProtKB-ARBA"/>
</dbReference>
<evidence type="ECO:0000313" key="3">
    <source>
        <dbReference type="EMBL" id="AJD49031.1"/>
    </source>
</evidence>
<reference evidence="3 4" key="1">
    <citation type="journal article" date="2012" name="J. Bacteriol.">
        <title>Genome sequence of an alkane-degrading bacterium, Alcanivorax pacificus type strain W11-5, isolated from deep sea sediment.</title>
        <authorList>
            <person name="Lai Q."/>
            <person name="Shao Z."/>
        </authorList>
    </citation>
    <scope>NUCLEOTIDE SEQUENCE [LARGE SCALE GENOMIC DNA]</scope>
    <source>
        <strain evidence="3 4">W11-5</strain>
    </source>
</reference>
<dbReference type="InterPro" id="IPR057326">
    <property type="entry name" value="KR_dom"/>
</dbReference>
<dbReference type="PRINTS" id="PR00080">
    <property type="entry name" value="SDRFAMILY"/>
</dbReference>
<protein>
    <submittedName>
        <fullName evidence="3">3-ketoacyl-(Acyl-carrier-protein) reductase</fullName>
        <ecNumber evidence="3">1.1.1.100</ecNumber>
    </submittedName>
</protein>
<dbReference type="RefSeq" id="WP_008738597.1">
    <property type="nucleotide sequence ID" value="NZ_CP004387.1"/>
</dbReference>
<dbReference type="STRING" id="391936.S7S_13095"/>
<dbReference type="SMART" id="SM00822">
    <property type="entry name" value="PKS_KR"/>
    <property type="match status" value="1"/>
</dbReference>
<dbReference type="GO" id="GO:0004316">
    <property type="term" value="F:3-oxoacyl-[acyl-carrier-protein] reductase (NADPH) activity"/>
    <property type="evidence" value="ECO:0007669"/>
    <property type="project" value="UniProtKB-EC"/>
</dbReference>
<dbReference type="PANTHER" id="PTHR42879:SF2">
    <property type="entry name" value="3-OXOACYL-[ACYL-CARRIER-PROTEIN] REDUCTASE FABG"/>
    <property type="match status" value="1"/>
</dbReference>